<dbReference type="OrthoDB" id="1901124at2"/>
<dbReference type="Pfam" id="PF01928">
    <property type="entry name" value="CYTH"/>
    <property type="match status" value="1"/>
</dbReference>
<name>A0A3B0C0M8_9BACL</name>
<dbReference type="AlphaFoldDB" id="A0A3B0C0M8"/>
<dbReference type="EMBL" id="RBAH01000016">
    <property type="protein sequence ID" value="RKN79223.1"/>
    <property type="molecule type" value="Genomic_DNA"/>
</dbReference>
<dbReference type="Gene3D" id="2.40.320.10">
    <property type="entry name" value="Hypothetical Protein Pfu-838710-001"/>
    <property type="match status" value="1"/>
</dbReference>
<dbReference type="RefSeq" id="WP_120749278.1">
    <property type="nucleotide sequence ID" value="NZ_RBAH01000016.1"/>
</dbReference>
<evidence type="ECO:0000313" key="4">
    <source>
        <dbReference type="Proteomes" id="UP000282311"/>
    </source>
</evidence>
<dbReference type="PANTHER" id="PTHR39166">
    <property type="entry name" value="BLL1166 PROTEIN"/>
    <property type="match status" value="1"/>
</dbReference>
<dbReference type="InterPro" id="IPR023577">
    <property type="entry name" value="CYTH_domain"/>
</dbReference>
<dbReference type="Pfam" id="PF06042">
    <property type="entry name" value="NTP_transf_6"/>
    <property type="match status" value="1"/>
</dbReference>
<comment type="caution">
    <text evidence="3">The sequence shown here is derived from an EMBL/GenBank/DDBJ whole genome shotgun (WGS) entry which is preliminary data.</text>
</comment>
<keyword evidence="4" id="KW-1185">Reference proteome</keyword>
<feature type="region of interest" description="Disordered" evidence="1">
    <location>
        <begin position="158"/>
        <end position="179"/>
    </location>
</feature>
<gene>
    <name evidence="3" type="ORF">D7M11_21320</name>
</gene>
<protein>
    <submittedName>
        <fullName evidence="3">CYTH domain-containing protein</fullName>
    </submittedName>
</protein>
<organism evidence="3 4">
    <name type="scientific">Paenibacillus ginsengarvi</name>
    <dbReference type="NCBI Taxonomy" id="400777"/>
    <lineage>
        <taxon>Bacteria</taxon>
        <taxon>Bacillati</taxon>
        <taxon>Bacillota</taxon>
        <taxon>Bacilli</taxon>
        <taxon>Bacillales</taxon>
        <taxon>Paenibacillaceae</taxon>
        <taxon>Paenibacillus</taxon>
    </lineage>
</organism>
<feature type="domain" description="CYTH" evidence="2">
    <location>
        <begin position="22"/>
        <end position="138"/>
    </location>
</feature>
<dbReference type="PANTHER" id="PTHR39166:SF1">
    <property type="entry name" value="BLL1166 PROTEIN"/>
    <property type="match status" value="1"/>
</dbReference>
<evidence type="ECO:0000313" key="3">
    <source>
        <dbReference type="EMBL" id="RKN79223.1"/>
    </source>
</evidence>
<sequence>MKISLRRVAKYGCADFAPVRTALREMGAKYVALEHQTDYIFVRPDADGGRIKVRDEGRGSCLIYVYARSAKESEIEFDYYEFRDPQLVSLLQSLYGEPVVVRKEREIWSDRELVFHLDQVAEVGQLFEIEALDQAEAAAAQPYMEKLGPLMRGRLEGSNEDHLRSRKRNPSVSSIQADKSASRFERQAKQVTAILKSSPLLEKLLFEAPRLGLRNYYIGAGCIAQTIWNSMCGLPPEYGINDIDLVYYDPDLSAGKEERVARQARELFAELPVRLDVKNQARVHLWYERRFGYPIRPYRTLEEAIDSWPTTATAVGVRADGRYGEWSVYAPFGLDDLLGFIVRPNKAQITQSIYEQKVSRWVALWPGLSIVPWNSD</sequence>
<accession>A0A3B0C0M8</accession>
<proteinExistence type="predicted"/>
<dbReference type="InterPro" id="IPR033469">
    <property type="entry name" value="CYTH-like_dom_sf"/>
</dbReference>
<evidence type="ECO:0000259" key="2">
    <source>
        <dbReference type="Pfam" id="PF01928"/>
    </source>
</evidence>
<feature type="compositionally biased region" description="Polar residues" evidence="1">
    <location>
        <begin position="170"/>
        <end position="179"/>
    </location>
</feature>
<dbReference type="SUPFAM" id="SSF55154">
    <property type="entry name" value="CYTH-like phosphatases"/>
    <property type="match status" value="1"/>
</dbReference>
<evidence type="ECO:0000256" key="1">
    <source>
        <dbReference type="SAM" id="MobiDB-lite"/>
    </source>
</evidence>
<dbReference type="InterPro" id="IPR009267">
    <property type="entry name" value="NTP_transf_6"/>
</dbReference>
<reference evidence="3 4" key="1">
    <citation type="journal article" date="2007" name="Int. J. Syst. Evol. Microbiol.">
        <title>Paenibacillus ginsengarvi sp. nov., isolated from soil from ginseng cultivation.</title>
        <authorList>
            <person name="Yoon M.H."/>
            <person name="Ten L.N."/>
            <person name="Im W.T."/>
        </authorList>
    </citation>
    <scope>NUCLEOTIDE SEQUENCE [LARGE SCALE GENOMIC DNA]</scope>
    <source>
        <strain evidence="3 4">KCTC 13059</strain>
    </source>
</reference>
<dbReference type="Proteomes" id="UP000282311">
    <property type="component" value="Unassembled WGS sequence"/>
</dbReference>